<keyword evidence="7" id="KW-0479">Metal-binding</keyword>
<dbReference type="InterPro" id="IPR029058">
    <property type="entry name" value="AB_hydrolase_fold"/>
</dbReference>
<dbReference type="InterPro" id="IPR017593">
    <property type="entry name" value="Allantoinase"/>
</dbReference>
<dbReference type="EC" id="3.5.2.5" evidence="6"/>
<evidence type="ECO:0000256" key="7">
    <source>
        <dbReference type="ARBA" id="ARBA00022723"/>
    </source>
</evidence>
<evidence type="ECO:0000256" key="1">
    <source>
        <dbReference type="ARBA" id="ARBA00001756"/>
    </source>
</evidence>
<evidence type="ECO:0000256" key="8">
    <source>
        <dbReference type="ARBA" id="ARBA00022801"/>
    </source>
</evidence>
<sequence length="860" mass="94009">MSGPLTILVSSRAILPGPDGSLIESPATIAVSAATGKIVSVEPRILPRDTFPGDVTYIDHSPKVLLPGLVDAHVHLNEPGRTEWEGFWTGTRAAASGGVTTVIDMPLNAIPPTTTVQGFREKLAASQGQCWVDVGFYGGVIPGNAEELKPLVEAGVRGFKGFLIESGVDEFPAVTGKDVALAMDTLKDSPTTLMFHAEMVPQEGAPTIDASSSDATAYQSFLDSRPPSFETCAVEEILSLAHLAPKLHLHIVHLSATQVIPLLKAARAKGTHITAETCFHYLGLSSEEIDQGDTRHKCCPPIREGKNRDGLSDSCITTVVSDHSPCTPELKLLPAHLQKEVASQDAEAKNNGDSTRGDFFAAWGGISSVGLGLPILHSSAKARAATSSNTAVPSLVDMVRLCCQATAEQVGLAHRKGALRAGLDADICVFDDAEVWTFSQGDMRWKNRCSPWEGHAFTGRVKETWLRGTKIFEHGAGRDGLVTEKPRYAASSIYDMSVSPPASAASVLPPSQPCFPPFSVPSDDPVNDELVDIQSSDVTFLETLKMKIDQKNGNKCVVTFKVEISNKLCVMKVYKHTGYWDQFRTEKCAYRLLQDRGFCERGVVPKFYGIIDRIEDVNLWPDLYQFEDDTTPPSALIIEYIPDANKIDLDNFTQDNMDRLCPILAEFHIIGLLHGDPYPRNMMGVQGTPRARVFWLDFDSSSIEDRTIHDEHTEMLFRQELEEMACIAKALARFARGLRNQAEATESSPVESMTTRIEGMLEDIGPIGVFRKLFRKLQASPNAQAGRLRVWNFDYDRRLSPRRMSGHPQGFLAKLPSNQAGLSDPGALIIAHSLGGLITLHAVEARPELFFGVLYADVPH</sequence>
<evidence type="ECO:0000256" key="2">
    <source>
        <dbReference type="ARBA" id="ARBA00001947"/>
    </source>
</evidence>
<keyword evidence="8" id="KW-0378">Hydrolase</keyword>
<dbReference type="InterPro" id="IPR002195">
    <property type="entry name" value="Dihydroorotase_CS"/>
</dbReference>
<dbReference type="InterPro" id="IPR050138">
    <property type="entry name" value="DHOase/Allantoinase_Hydrolase"/>
</dbReference>
<comment type="similarity">
    <text evidence="4">Belongs to the metallo-dependent hydrolases superfamily. Allantoinase family.</text>
</comment>
<dbReference type="FunFam" id="3.20.20.140:FF:000032">
    <property type="entry name" value="Allantoinase Dal1"/>
    <property type="match status" value="1"/>
</dbReference>
<dbReference type="PANTHER" id="PTHR43668:SF2">
    <property type="entry name" value="ALLANTOINASE"/>
    <property type="match status" value="1"/>
</dbReference>
<dbReference type="EMBL" id="ANFO01001245">
    <property type="protein sequence ID" value="KGQ03315.1"/>
    <property type="molecule type" value="Genomic_DNA"/>
</dbReference>
<dbReference type="InterPro" id="IPR011059">
    <property type="entry name" value="Metal-dep_hydrolase_composite"/>
</dbReference>
<evidence type="ECO:0000256" key="6">
    <source>
        <dbReference type="ARBA" id="ARBA00012863"/>
    </source>
</evidence>
<evidence type="ECO:0000313" key="11">
    <source>
        <dbReference type="EMBL" id="KGQ03315.1"/>
    </source>
</evidence>
<dbReference type="Proteomes" id="UP000030106">
    <property type="component" value="Unassembled WGS sequence"/>
</dbReference>
<comment type="cofactor">
    <cofactor evidence="2">
        <name>Zn(2+)</name>
        <dbReference type="ChEBI" id="CHEBI:29105"/>
    </cofactor>
</comment>
<dbReference type="HOGENOM" id="CLU_332596_0_0_1"/>
<evidence type="ECO:0000256" key="5">
    <source>
        <dbReference type="ARBA" id="ARBA00011881"/>
    </source>
</evidence>
<gene>
    <name evidence="11" type="ORF">BBAD15_g11480</name>
</gene>
<dbReference type="SUPFAM" id="SSF53474">
    <property type="entry name" value="alpha/beta-Hydrolases"/>
    <property type="match status" value="1"/>
</dbReference>
<keyword evidence="9" id="KW-0862">Zinc</keyword>
<dbReference type="GO" id="GO:0009442">
    <property type="term" value="P:allantoin assimilation pathway"/>
    <property type="evidence" value="ECO:0007669"/>
    <property type="project" value="EnsemblFungi"/>
</dbReference>
<proteinExistence type="inferred from homology"/>
<evidence type="ECO:0000256" key="4">
    <source>
        <dbReference type="ARBA" id="ARBA00010368"/>
    </source>
</evidence>
<dbReference type="GO" id="GO:0006145">
    <property type="term" value="P:purine nucleobase catabolic process"/>
    <property type="evidence" value="ECO:0007669"/>
    <property type="project" value="TreeGrafter"/>
</dbReference>
<dbReference type="GO" id="GO:0005737">
    <property type="term" value="C:cytoplasm"/>
    <property type="evidence" value="ECO:0007669"/>
    <property type="project" value="TreeGrafter"/>
</dbReference>
<dbReference type="InterPro" id="IPR032466">
    <property type="entry name" value="Metal_Hydrolase"/>
</dbReference>
<accession>A0A0A2VB54</accession>
<evidence type="ECO:0000256" key="9">
    <source>
        <dbReference type="ARBA" id="ARBA00022833"/>
    </source>
</evidence>
<comment type="catalytic activity">
    <reaction evidence="1">
        <text>(S)-allantoin + H2O = allantoate + H(+)</text>
        <dbReference type="Rhea" id="RHEA:17029"/>
        <dbReference type="ChEBI" id="CHEBI:15377"/>
        <dbReference type="ChEBI" id="CHEBI:15378"/>
        <dbReference type="ChEBI" id="CHEBI:15678"/>
        <dbReference type="ChEBI" id="CHEBI:17536"/>
        <dbReference type="EC" id="3.5.2.5"/>
    </reaction>
</comment>
<dbReference type="GO" id="GO:0050897">
    <property type="term" value="F:cobalt ion binding"/>
    <property type="evidence" value="ECO:0007669"/>
    <property type="project" value="InterPro"/>
</dbReference>
<dbReference type="SUPFAM" id="SSF56112">
    <property type="entry name" value="Protein kinase-like (PK-like)"/>
    <property type="match status" value="1"/>
</dbReference>
<dbReference type="UniPathway" id="UPA00395">
    <property type="reaction ID" value="UER00653"/>
</dbReference>
<protein>
    <recommendedName>
        <fullName evidence="6">allantoinase</fullName>
        <ecNumber evidence="6">3.5.2.5</ecNumber>
    </recommendedName>
</protein>
<dbReference type="InterPro" id="IPR006680">
    <property type="entry name" value="Amidohydro-rel"/>
</dbReference>
<dbReference type="SUPFAM" id="SSF51338">
    <property type="entry name" value="Composite domain of metallo-dependent hydrolases"/>
    <property type="match status" value="1"/>
</dbReference>
<reference evidence="11 12" key="1">
    <citation type="submission" date="2012-10" db="EMBL/GenBank/DDBJ databases">
        <title>Genome sequencing and analysis of entomopathogenic fungi Beauveria bassiana D1-5.</title>
        <authorList>
            <person name="Li Q."/>
            <person name="Wang L."/>
            <person name="Zhang Z."/>
            <person name="Wang Q."/>
            <person name="Ren J."/>
            <person name="Wang M."/>
            <person name="Xu W."/>
            <person name="Wang J."/>
            <person name="Lu Y."/>
            <person name="Du Q."/>
            <person name="Sun Z."/>
        </authorList>
    </citation>
    <scope>NUCLEOTIDE SEQUENCE [LARGE SCALE GENOMIC DNA]</scope>
    <source>
        <strain evidence="11 12">D1-5</strain>
    </source>
</reference>
<feature type="domain" description="Amidohydrolase-related" evidence="10">
    <location>
        <begin position="64"/>
        <end position="469"/>
    </location>
</feature>
<dbReference type="NCBIfam" id="TIGR03178">
    <property type="entry name" value="allantoinase"/>
    <property type="match status" value="1"/>
</dbReference>
<dbReference type="AlphaFoldDB" id="A0A0A2VB54"/>
<comment type="pathway">
    <text evidence="3">Nitrogen metabolism; (S)-allantoin degradation; allantoate from (S)-allantoin: step 1/1.</text>
</comment>
<dbReference type="Gene3D" id="3.20.20.140">
    <property type="entry name" value="Metal-dependent hydrolases"/>
    <property type="match status" value="1"/>
</dbReference>
<name>A0A0A2VB54_BEABA</name>
<dbReference type="SUPFAM" id="SSF51556">
    <property type="entry name" value="Metallo-dependent hydrolases"/>
    <property type="match status" value="1"/>
</dbReference>
<evidence type="ECO:0000259" key="10">
    <source>
        <dbReference type="Pfam" id="PF01979"/>
    </source>
</evidence>
<dbReference type="PANTHER" id="PTHR43668">
    <property type="entry name" value="ALLANTOINASE"/>
    <property type="match status" value="1"/>
</dbReference>
<dbReference type="Pfam" id="PF01979">
    <property type="entry name" value="Amidohydro_1"/>
    <property type="match status" value="1"/>
</dbReference>
<dbReference type="InterPro" id="IPR011009">
    <property type="entry name" value="Kinase-like_dom_sf"/>
</dbReference>
<comment type="subunit">
    <text evidence="5">Homotetramer.</text>
</comment>
<evidence type="ECO:0000313" key="12">
    <source>
        <dbReference type="Proteomes" id="UP000030106"/>
    </source>
</evidence>
<dbReference type="OrthoDB" id="10258955at2759"/>
<evidence type="ECO:0000256" key="3">
    <source>
        <dbReference type="ARBA" id="ARBA00004968"/>
    </source>
</evidence>
<dbReference type="STRING" id="1245745.A0A0A2VB54"/>
<dbReference type="GO" id="GO:0008270">
    <property type="term" value="F:zinc ion binding"/>
    <property type="evidence" value="ECO:0007669"/>
    <property type="project" value="InterPro"/>
</dbReference>
<dbReference type="GO" id="GO:0004038">
    <property type="term" value="F:allantoinase activity"/>
    <property type="evidence" value="ECO:0007669"/>
    <property type="project" value="UniProtKB-EC"/>
</dbReference>
<dbReference type="PROSITE" id="PS00482">
    <property type="entry name" value="DIHYDROOROTASE_1"/>
    <property type="match status" value="1"/>
</dbReference>
<comment type="caution">
    <text evidence="11">The sequence shown here is derived from an EMBL/GenBank/DDBJ whole genome shotgun (WGS) entry which is preliminary data.</text>
</comment>
<organism evidence="11 12">
    <name type="scientific">Beauveria bassiana D1-5</name>
    <dbReference type="NCBI Taxonomy" id="1245745"/>
    <lineage>
        <taxon>Eukaryota</taxon>
        <taxon>Fungi</taxon>
        <taxon>Dikarya</taxon>
        <taxon>Ascomycota</taxon>
        <taxon>Pezizomycotina</taxon>
        <taxon>Sordariomycetes</taxon>
        <taxon>Hypocreomycetidae</taxon>
        <taxon>Hypocreales</taxon>
        <taxon>Cordycipitaceae</taxon>
        <taxon>Beauveria</taxon>
    </lineage>
</organism>
<dbReference type="eggNOG" id="KOG2584">
    <property type="taxonomic scope" value="Eukaryota"/>
</dbReference>